<dbReference type="Proteomes" id="UP001460270">
    <property type="component" value="Unassembled WGS sequence"/>
</dbReference>
<evidence type="ECO:0000313" key="1">
    <source>
        <dbReference type="EMBL" id="KAK7901168.1"/>
    </source>
</evidence>
<proteinExistence type="predicted"/>
<organism evidence="1 2">
    <name type="scientific">Mugilogobius chulae</name>
    <name type="common">yellowstripe goby</name>
    <dbReference type="NCBI Taxonomy" id="88201"/>
    <lineage>
        <taxon>Eukaryota</taxon>
        <taxon>Metazoa</taxon>
        <taxon>Chordata</taxon>
        <taxon>Craniata</taxon>
        <taxon>Vertebrata</taxon>
        <taxon>Euteleostomi</taxon>
        <taxon>Actinopterygii</taxon>
        <taxon>Neopterygii</taxon>
        <taxon>Teleostei</taxon>
        <taxon>Neoteleostei</taxon>
        <taxon>Acanthomorphata</taxon>
        <taxon>Gobiaria</taxon>
        <taxon>Gobiiformes</taxon>
        <taxon>Gobioidei</taxon>
        <taxon>Gobiidae</taxon>
        <taxon>Gobionellinae</taxon>
        <taxon>Mugilogobius</taxon>
    </lineage>
</organism>
<gene>
    <name evidence="1" type="ORF">WMY93_017937</name>
</gene>
<dbReference type="EMBL" id="JBBPFD010000013">
    <property type="protein sequence ID" value="KAK7901168.1"/>
    <property type="molecule type" value="Genomic_DNA"/>
</dbReference>
<name>A0AAW0NIQ9_9GOBI</name>
<accession>A0AAW0NIQ9</accession>
<comment type="caution">
    <text evidence="1">The sequence shown here is derived from an EMBL/GenBank/DDBJ whole genome shotgun (WGS) entry which is preliminary data.</text>
</comment>
<evidence type="ECO:0000313" key="2">
    <source>
        <dbReference type="Proteomes" id="UP001460270"/>
    </source>
</evidence>
<sequence length="117" mass="13215">MQLPPSLRLKTHVTFAFSGKSSGATAMEGERGGGGGLRHLLQNYYYENESRLYAEADNHKNCTQYNTLNENCTEQVQTNTEPRTALNQVQTNTEQNELNQVQTNTELRTALNQVQKH</sequence>
<protein>
    <submittedName>
        <fullName evidence="1">Uncharacterized protein</fullName>
    </submittedName>
</protein>
<reference evidence="2" key="1">
    <citation type="submission" date="2024-04" db="EMBL/GenBank/DDBJ databases">
        <title>Salinicola lusitanus LLJ914,a marine bacterium isolated from the Okinawa Trough.</title>
        <authorList>
            <person name="Li J."/>
        </authorList>
    </citation>
    <scope>NUCLEOTIDE SEQUENCE [LARGE SCALE GENOMIC DNA]</scope>
</reference>
<keyword evidence="2" id="KW-1185">Reference proteome</keyword>
<dbReference type="AlphaFoldDB" id="A0AAW0NIQ9"/>